<evidence type="ECO:0000259" key="12">
    <source>
        <dbReference type="PROSITE" id="PS50198"/>
    </source>
</evidence>
<dbReference type="Pfam" id="PF13624">
    <property type="entry name" value="SurA_N_3"/>
    <property type="match status" value="1"/>
</dbReference>
<dbReference type="InterPro" id="IPR027304">
    <property type="entry name" value="Trigger_fact/SurA_dom_sf"/>
</dbReference>
<comment type="subcellular location">
    <subcellularLocation>
        <location evidence="1">Cell inner membrane</location>
        <topology evidence="1">Single-pass type II membrane protein</topology>
        <orientation evidence="1">Periplasmic side</orientation>
    </subcellularLocation>
</comment>
<evidence type="ECO:0000313" key="13">
    <source>
        <dbReference type="EMBL" id="MCG6504638.1"/>
    </source>
</evidence>
<feature type="domain" description="PpiC" evidence="12">
    <location>
        <begin position="247"/>
        <end position="350"/>
    </location>
</feature>
<keyword evidence="7" id="KW-0143">Chaperone</keyword>
<dbReference type="SUPFAM" id="SSF54534">
    <property type="entry name" value="FKBP-like"/>
    <property type="match status" value="1"/>
</dbReference>
<dbReference type="InterPro" id="IPR000297">
    <property type="entry name" value="PPIase_PpiC"/>
</dbReference>
<comment type="caution">
    <text evidence="13">The sequence shown here is derived from an EMBL/GenBank/DDBJ whole genome shotgun (WGS) entry which is preliminary data.</text>
</comment>
<keyword evidence="6" id="KW-0472">Membrane</keyword>
<keyword evidence="14" id="KW-1185">Reference proteome</keyword>
<dbReference type="SUPFAM" id="SSF109998">
    <property type="entry name" value="Triger factor/SurA peptide-binding domain-like"/>
    <property type="match status" value="1"/>
</dbReference>
<dbReference type="PANTHER" id="PTHR47529:SF1">
    <property type="entry name" value="PERIPLASMIC CHAPERONE PPID"/>
    <property type="match status" value="1"/>
</dbReference>
<comment type="similarity">
    <text evidence="8">Belongs to the PpiD chaperone family.</text>
</comment>
<keyword evidence="3" id="KW-0997">Cell inner membrane</keyword>
<evidence type="ECO:0000256" key="8">
    <source>
        <dbReference type="ARBA" id="ARBA00038408"/>
    </source>
</evidence>
<dbReference type="Pfam" id="PF00639">
    <property type="entry name" value="Rotamase"/>
    <property type="match status" value="1"/>
</dbReference>
<evidence type="ECO:0000256" key="11">
    <source>
        <dbReference type="PROSITE-ProRule" id="PRU00278"/>
    </source>
</evidence>
<dbReference type="PANTHER" id="PTHR47529">
    <property type="entry name" value="PEPTIDYL-PROLYL CIS-TRANS ISOMERASE D"/>
    <property type="match status" value="1"/>
</dbReference>
<keyword evidence="2" id="KW-1003">Cell membrane</keyword>
<dbReference type="RefSeq" id="WP_238748156.1">
    <property type="nucleotide sequence ID" value="NZ_JAKOOW010000033.1"/>
</dbReference>
<organism evidence="13 14">
    <name type="scientific">Kingella pumchi</name>
    <dbReference type="NCBI Taxonomy" id="2779506"/>
    <lineage>
        <taxon>Bacteria</taxon>
        <taxon>Pseudomonadati</taxon>
        <taxon>Pseudomonadota</taxon>
        <taxon>Betaproteobacteria</taxon>
        <taxon>Neisseriales</taxon>
        <taxon>Neisseriaceae</taxon>
        <taxon>Kingella</taxon>
    </lineage>
</organism>
<keyword evidence="5" id="KW-1133">Transmembrane helix</keyword>
<dbReference type="InterPro" id="IPR052029">
    <property type="entry name" value="PpiD_chaperone"/>
</dbReference>
<evidence type="ECO:0000256" key="5">
    <source>
        <dbReference type="ARBA" id="ARBA00022989"/>
    </source>
</evidence>
<gene>
    <name evidence="13" type="ORF">MB824_09030</name>
</gene>
<evidence type="ECO:0000256" key="1">
    <source>
        <dbReference type="ARBA" id="ARBA00004382"/>
    </source>
</evidence>
<keyword evidence="4" id="KW-0812">Transmembrane</keyword>
<dbReference type="PROSITE" id="PS50198">
    <property type="entry name" value="PPIC_PPIASE_2"/>
    <property type="match status" value="1"/>
</dbReference>
<sequence length="610" mass="67315">MFHLIEKYRKPSQFLLGCIALSFVGFSAVSLTSLGSGNYIVQIGEKTITREDLDRALHNTRNSGGSGSREEVFQALLNQAYLLEGAKKMGVAVSDEQIKQMIVDDPNFHDQNGDFSPQIFRNFLQSNRMSEEQYTDRLRDQYLTFALQKIFANGSIPDTQVAQFARSVAAARTIRLAVADENAFADKVMVNDAELQKFYRANQKAYRQQQAVKYQYLLLSPKILAERENVSDAEIDEIFKQQQDKLKPTRRVSMIMVPIPVKGGDAAKAAARAEAEAAAQAAKAAPEQFAAIAQRFSKDGSAAKGGDIGDISQNGTLEKPLEDAVFALNKGEVSALIEGSFGYYVFQVNDILDNSPAAVKQRIAQDLKEKKAVQSLKKLREDLGDYVINNSSELESAAKKFGVPLQSGGDWLTRAGAAEQKLPEAVIEALFGSDVFDKKHNSDPISAADGSVWVLRASETRPEAQLSFEQAKEQVKADYIRSESRRLATEHNKKLLAELQAGKQPALNWTNPQPVMPEQLRGMMPPADYLAIMKAQPKDGKPAYALLQGTGMPQLVEVQSLSEVKPNAEESAAIKEQLAVIQGNTLIEAYLQKLRQEIPAKQGRQKLEDQ</sequence>
<dbReference type="Gene3D" id="1.10.4030.10">
    <property type="entry name" value="Porin chaperone SurA, peptide-binding domain"/>
    <property type="match status" value="1"/>
</dbReference>
<dbReference type="InterPro" id="IPR046357">
    <property type="entry name" value="PPIase_dom_sf"/>
</dbReference>
<dbReference type="Gene3D" id="3.10.50.40">
    <property type="match status" value="1"/>
</dbReference>
<evidence type="ECO:0000256" key="9">
    <source>
        <dbReference type="ARBA" id="ARBA00040743"/>
    </source>
</evidence>
<keyword evidence="11" id="KW-0413">Isomerase</keyword>
<evidence type="ECO:0000256" key="4">
    <source>
        <dbReference type="ARBA" id="ARBA00022692"/>
    </source>
</evidence>
<evidence type="ECO:0000256" key="6">
    <source>
        <dbReference type="ARBA" id="ARBA00023136"/>
    </source>
</evidence>
<evidence type="ECO:0000256" key="2">
    <source>
        <dbReference type="ARBA" id="ARBA00022475"/>
    </source>
</evidence>
<proteinExistence type="inferred from homology"/>
<evidence type="ECO:0000256" key="10">
    <source>
        <dbReference type="ARBA" id="ARBA00042775"/>
    </source>
</evidence>
<accession>A0ABS9NPD5</accession>
<evidence type="ECO:0000256" key="7">
    <source>
        <dbReference type="ARBA" id="ARBA00023186"/>
    </source>
</evidence>
<name>A0ABS9NPD5_9NEIS</name>
<evidence type="ECO:0000313" key="14">
    <source>
        <dbReference type="Proteomes" id="UP001298424"/>
    </source>
</evidence>
<protein>
    <recommendedName>
        <fullName evidence="9">Periplasmic chaperone PpiD</fullName>
    </recommendedName>
    <alternativeName>
        <fullName evidence="10">Periplasmic folding chaperone</fullName>
    </alternativeName>
</protein>
<evidence type="ECO:0000256" key="3">
    <source>
        <dbReference type="ARBA" id="ARBA00022519"/>
    </source>
</evidence>
<dbReference type="EMBL" id="JAKOOW010000033">
    <property type="protein sequence ID" value="MCG6504638.1"/>
    <property type="molecule type" value="Genomic_DNA"/>
</dbReference>
<keyword evidence="11" id="KW-0697">Rotamase</keyword>
<dbReference type="Proteomes" id="UP001298424">
    <property type="component" value="Unassembled WGS sequence"/>
</dbReference>
<reference evidence="13 14" key="1">
    <citation type="submission" date="2022-02" db="EMBL/GenBank/DDBJ databases">
        <title>Genome sequence data of Kingella unionensis sp. nov. strain CICC 24913 (CCUG 75125).</title>
        <authorList>
            <person name="Xiao M."/>
        </authorList>
    </citation>
    <scope>NUCLEOTIDE SEQUENCE [LARGE SCALE GENOMIC DNA]</scope>
    <source>
        <strain evidence="13 14">CICC 24913</strain>
    </source>
</reference>